<organism evidence="2 3">
    <name type="scientific">Flintibacter faecis</name>
    <dbReference type="NCBI Taxonomy" id="2763047"/>
    <lineage>
        <taxon>Bacteria</taxon>
        <taxon>Bacillati</taxon>
        <taxon>Bacillota</taxon>
        <taxon>Clostridia</taxon>
        <taxon>Eubacteriales</taxon>
        <taxon>Flintibacter</taxon>
    </lineage>
</organism>
<reference evidence="2" key="1">
    <citation type="submission" date="2020-08" db="EMBL/GenBank/DDBJ databases">
        <title>Genome public.</title>
        <authorList>
            <person name="Liu C."/>
            <person name="Sun Q."/>
        </authorList>
    </citation>
    <scope>NUCLEOTIDE SEQUENCE</scope>
    <source>
        <strain evidence="2">BX5</strain>
    </source>
</reference>
<proteinExistence type="predicted"/>
<dbReference type="Proteomes" id="UP000602260">
    <property type="component" value="Unassembled WGS sequence"/>
</dbReference>
<keyword evidence="1" id="KW-0732">Signal</keyword>
<feature type="signal peptide" evidence="1">
    <location>
        <begin position="1"/>
        <end position="25"/>
    </location>
</feature>
<feature type="chain" id="PRO_5035276179" evidence="1">
    <location>
        <begin position="26"/>
        <end position="347"/>
    </location>
</feature>
<evidence type="ECO:0000256" key="1">
    <source>
        <dbReference type="SAM" id="SignalP"/>
    </source>
</evidence>
<dbReference type="RefSeq" id="WP_186877503.1">
    <property type="nucleotide sequence ID" value="NZ_JACOPN010000001.1"/>
</dbReference>
<protein>
    <submittedName>
        <fullName evidence="2">Uncharacterized protein</fullName>
    </submittedName>
</protein>
<accession>A0A8J6J1P0</accession>
<comment type="caution">
    <text evidence="2">The sequence shown here is derived from an EMBL/GenBank/DDBJ whole genome shotgun (WGS) entry which is preliminary data.</text>
</comment>
<evidence type="ECO:0000313" key="3">
    <source>
        <dbReference type="Proteomes" id="UP000602260"/>
    </source>
</evidence>
<sequence>MKTRKILSALLAAAMTCAMCLSAGAADVSPCIYDLEKESTHKTVSAGSYSYDCYTTLYYGNASKGCLWAVEKNKKDAQAALKTYLYENDNLVEEAGWSTSSSYIHLLDTKKRAVSGDIRVEGDYRFYHDNGDYTSGSAPVVRYSTSRSAAERMAVTSYPTNAKGETYGSYLDRNTVGQAPDLIAAMGENGVEGYIRLNDIAPELFTLEEIRQYQAQVDANPVIPLYDLNGKVIGSFVRGTTQDHSNPDPVVVQKLDEMTGGKSADFLPSAQPIPVKHDYPTTANGETYGSYGDRDKYGYPPQLIAVIGDNDRSGYVRLSDFRAANRPANVVWDVYDLKGNVIDTFSH</sequence>
<evidence type="ECO:0000313" key="2">
    <source>
        <dbReference type="EMBL" id="MBC5716004.1"/>
    </source>
</evidence>
<dbReference type="EMBL" id="JACOPN010000001">
    <property type="protein sequence ID" value="MBC5716004.1"/>
    <property type="molecule type" value="Genomic_DNA"/>
</dbReference>
<gene>
    <name evidence="2" type="ORF">H8S55_01455</name>
</gene>
<name>A0A8J6J1P0_9FIRM</name>
<dbReference type="AlphaFoldDB" id="A0A8J6J1P0"/>
<keyword evidence="3" id="KW-1185">Reference proteome</keyword>